<dbReference type="OrthoDB" id="688481at2759"/>
<dbReference type="InterPro" id="IPR000719">
    <property type="entry name" value="Prot_kinase_dom"/>
</dbReference>
<gene>
    <name evidence="2" type="ORF">BRADI_4g10360v3</name>
</gene>
<dbReference type="AlphaFoldDB" id="A0A0Q3HG02"/>
<dbReference type="PROSITE" id="PS50011">
    <property type="entry name" value="PROTEIN_KINASE_DOM"/>
    <property type="match status" value="1"/>
</dbReference>
<dbReference type="Proteomes" id="UP000008810">
    <property type="component" value="Chromosome 4"/>
</dbReference>
<dbReference type="GO" id="GO:0007166">
    <property type="term" value="P:cell surface receptor signaling pathway"/>
    <property type="evidence" value="ECO:0007669"/>
    <property type="project" value="InterPro"/>
</dbReference>
<dbReference type="CDD" id="cd21037">
    <property type="entry name" value="MLKL_NTD"/>
    <property type="match status" value="1"/>
</dbReference>
<dbReference type="PANTHER" id="PTHR27006">
    <property type="entry name" value="PROMASTIGOTE SURFACE ANTIGEN PROTEIN PSA"/>
    <property type="match status" value="1"/>
</dbReference>
<reference evidence="3" key="3">
    <citation type="submission" date="2018-08" db="UniProtKB">
        <authorList>
            <consortium name="EnsemblPlants"/>
        </authorList>
    </citation>
    <scope>IDENTIFICATION</scope>
    <source>
        <strain evidence="3">cv. Bd21</strain>
    </source>
</reference>
<sequence>MVDAVGMVTKIVEIALRIKEAVDMVHQNKEECLEIKKRVDIVRHTLSSRCEIEAELMKDPAVRDALKALSDVLREAFQLVIDCQEETNVACLFCKAGKLSQQLCRVDKRISKINLDAGFAIISPVPLQEMQTYCPPQEVQYNYMLLVGKTLFWAPQLLSDFSFGSPGPEKFECFTLDFMYLTNLLLGLCNGFTKFRLFELETATNKFSQDNMITQDSFATVYKGVLPDRRKVAIRKFHDRQSEDQKQHLVHYATLFSVLRQHDNIVRLVGYCQETSVEIMPSEGKFVPVESRDMMAIYWHTSFRIILGVAQGVVYLHTKNIIHMDLKPGNILLDYYMTPRISGFEISNTVDPEYPAMQMGEIIGTPGYMPPEYVESGVISVKNDVYSFGARDRLECQDLRVSFDPSICNESQVEEVERCIRIRLLCVAKEREERPTMADVVEMLRGSNDKFPAPSNSGSRNAARLLGPDQDRLSCTVTAQKASWATCLLLIWSNV</sequence>
<dbReference type="Gene3D" id="1.10.510.10">
    <property type="entry name" value="Transferase(Phosphotransferase) domain 1"/>
    <property type="match status" value="1"/>
</dbReference>
<feature type="domain" description="Protein kinase" evidence="1">
    <location>
        <begin position="207"/>
        <end position="495"/>
    </location>
</feature>
<dbReference type="InterPro" id="IPR008271">
    <property type="entry name" value="Ser/Thr_kinase_AS"/>
</dbReference>
<dbReference type="Pfam" id="PF00069">
    <property type="entry name" value="Pkinase"/>
    <property type="match status" value="1"/>
</dbReference>
<dbReference type="SMART" id="SM00220">
    <property type="entry name" value="S_TKc"/>
    <property type="match status" value="1"/>
</dbReference>
<keyword evidence="4" id="KW-1185">Reference proteome</keyword>
<dbReference type="PROSITE" id="PS00108">
    <property type="entry name" value="PROTEIN_KINASE_ST"/>
    <property type="match status" value="1"/>
</dbReference>
<dbReference type="InterPro" id="IPR056694">
    <property type="entry name" value="DUF7792"/>
</dbReference>
<evidence type="ECO:0000313" key="3">
    <source>
        <dbReference type="EnsemblPlants" id="KQJ87323"/>
    </source>
</evidence>
<dbReference type="InterPro" id="IPR011009">
    <property type="entry name" value="Kinase-like_dom_sf"/>
</dbReference>
<evidence type="ECO:0000313" key="4">
    <source>
        <dbReference type="Proteomes" id="UP000008810"/>
    </source>
</evidence>
<dbReference type="Gene3D" id="1.20.930.20">
    <property type="entry name" value="Adaptor protein Cbl, N-terminal domain"/>
    <property type="match status" value="1"/>
</dbReference>
<dbReference type="GO" id="GO:0004672">
    <property type="term" value="F:protein kinase activity"/>
    <property type="evidence" value="ECO:0007669"/>
    <property type="project" value="InterPro"/>
</dbReference>
<dbReference type="Gramene" id="KQJ87323">
    <property type="protein sequence ID" value="KQJ87323"/>
    <property type="gene ID" value="BRADI_4g10360v3"/>
</dbReference>
<organism evidence="2">
    <name type="scientific">Brachypodium distachyon</name>
    <name type="common">Purple false brome</name>
    <name type="synonym">Trachynia distachya</name>
    <dbReference type="NCBI Taxonomy" id="15368"/>
    <lineage>
        <taxon>Eukaryota</taxon>
        <taxon>Viridiplantae</taxon>
        <taxon>Streptophyta</taxon>
        <taxon>Embryophyta</taxon>
        <taxon>Tracheophyta</taxon>
        <taxon>Spermatophyta</taxon>
        <taxon>Magnoliopsida</taxon>
        <taxon>Liliopsida</taxon>
        <taxon>Poales</taxon>
        <taxon>Poaceae</taxon>
        <taxon>BOP clade</taxon>
        <taxon>Pooideae</taxon>
        <taxon>Stipodae</taxon>
        <taxon>Brachypodieae</taxon>
        <taxon>Brachypodium</taxon>
    </lineage>
</organism>
<dbReference type="Gene3D" id="3.30.200.20">
    <property type="entry name" value="Phosphorylase Kinase, domain 1"/>
    <property type="match status" value="1"/>
</dbReference>
<dbReference type="InterPro" id="IPR036537">
    <property type="entry name" value="Adaptor_Cbl_N_dom_sf"/>
</dbReference>
<evidence type="ECO:0000259" key="1">
    <source>
        <dbReference type="PROSITE" id="PS50011"/>
    </source>
</evidence>
<dbReference type="SUPFAM" id="SSF56112">
    <property type="entry name" value="Protein kinase-like (PK-like)"/>
    <property type="match status" value="1"/>
</dbReference>
<protein>
    <recommendedName>
        <fullName evidence="1">Protein kinase domain-containing protein</fullName>
    </recommendedName>
</protein>
<accession>A0A0Q3HG02</accession>
<dbReference type="InterPro" id="IPR059179">
    <property type="entry name" value="MLKL-like_MCAfunc"/>
</dbReference>
<dbReference type="Pfam" id="PF25055">
    <property type="entry name" value="DUF7792"/>
    <property type="match status" value="1"/>
</dbReference>
<dbReference type="PANTHER" id="PTHR27006:SF601">
    <property type="entry name" value="PROTEIN KINASE DOMAIN-CONTAINING PROTEIN"/>
    <property type="match status" value="1"/>
</dbReference>
<dbReference type="InParanoid" id="A0A0Q3HG02"/>
<reference evidence="2 3" key="1">
    <citation type="journal article" date="2010" name="Nature">
        <title>Genome sequencing and analysis of the model grass Brachypodium distachyon.</title>
        <authorList>
            <consortium name="International Brachypodium Initiative"/>
        </authorList>
    </citation>
    <scope>NUCLEOTIDE SEQUENCE [LARGE SCALE GENOMIC DNA]</scope>
    <source>
        <strain evidence="2 3">Bd21</strain>
    </source>
</reference>
<name>A0A0Q3HG02_BRADI</name>
<dbReference type="EnsemblPlants" id="KQJ87323">
    <property type="protein sequence ID" value="KQJ87323"/>
    <property type="gene ID" value="BRADI_4g10360v3"/>
</dbReference>
<reference evidence="2" key="2">
    <citation type="submission" date="2017-06" db="EMBL/GenBank/DDBJ databases">
        <title>WGS assembly of Brachypodium distachyon.</title>
        <authorList>
            <consortium name="The International Brachypodium Initiative"/>
            <person name="Lucas S."/>
            <person name="Harmon-Smith M."/>
            <person name="Lail K."/>
            <person name="Tice H."/>
            <person name="Grimwood J."/>
            <person name="Bruce D."/>
            <person name="Barry K."/>
            <person name="Shu S."/>
            <person name="Lindquist E."/>
            <person name="Wang M."/>
            <person name="Pitluck S."/>
            <person name="Vogel J.P."/>
            <person name="Garvin D.F."/>
            <person name="Mockler T.C."/>
            <person name="Schmutz J."/>
            <person name="Rokhsar D."/>
            <person name="Bevan M.W."/>
        </authorList>
    </citation>
    <scope>NUCLEOTIDE SEQUENCE</scope>
    <source>
        <strain evidence="2">Bd21</strain>
    </source>
</reference>
<dbReference type="GO" id="GO:0005524">
    <property type="term" value="F:ATP binding"/>
    <property type="evidence" value="ECO:0007669"/>
    <property type="project" value="InterPro"/>
</dbReference>
<dbReference type="EMBL" id="CM000883">
    <property type="protein sequence ID" value="KQJ87323.2"/>
    <property type="molecule type" value="Genomic_DNA"/>
</dbReference>
<proteinExistence type="predicted"/>
<evidence type="ECO:0000313" key="2">
    <source>
        <dbReference type="EMBL" id="KQJ87323.2"/>
    </source>
</evidence>